<feature type="region of interest" description="Disordered" evidence="16">
    <location>
        <begin position="2047"/>
        <end position="2123"/>
    </location>
</feature>
<evidence type="ECO:0000256" key="14">
    <source>
        <dbReference type="ARBA" id="ARBA00061395"/>
    </source>
</evidence>
<feature type="transmembrane region" description="Helical" evidence="17">
    <location>
        <begin position="845"/>
        <end position="870"/>
    </location>
</feature>
<feature type="transmembrane region" description="Helical" evidence="17">
    <location>
        <begin position="709"/>
        <end position="726"/>
    </location>
</feature>
<feature type="compositionally biased region" description="Basic and acidic residues" evidence="16">
    <location>
        <begin position="236"/>
        <end position="249"/>
    </location>
</feature>
<evidence type="ECO:0000256" key="13">
    <source>
        <dbReference type="ARBA" id="ARBA00023303"/>
    </source>
</evidence>
<evidence type="ECO:0000256" key="7">
    <source>
        <dbReference type="ARBA" id="ARBA00022837"/>
    </source>
</evidence>
<keyword evidence="5" id="KW-0107">Calcium channel</keyword>
<keyword evidence="4" id="KW-0109">Calcium transport</keyword>
<feature type="transmembrane region" description="Helical" evidence="17">
    <location>
        <begin position="816"/>
        <end position="833"/>
    </location>
</feature>
<dbReference type="PANTHER" id="PTHR45628:SF7">
    <property type="entry name" value="VOLTAGE-DEPENDENT CALCIUM CHANNEL TYPE A SUBUNIT ALPHA-1"/>
    <property type="match status" value="1"/>
</dbReference>
<feature type="transmembrane region" description="Helical" evidence="17">
    <location>
        <begin position="1253"/>
        <end position="1273"/>
    </location>
</feature>
<feature type="transmembrane region" description="Helical" evidence="17">
    <location>
        <begin position="610"/>
        <end position="630"/>
    </location>
</feature>
<feature type="transmembrane region" description="Helical" evidence="17">
    <location>
        <begin position="1333"/>
        <end position="1353"/>
    </location>
</feature>
<reference evidence="19 20" key="1">
    <citation type="journal article" date="2016" name="Mol. Biol. Evol.">
        <title>Comparative Genomics of Early-Diverging Mushroom-Forming Fungi Provides Insights into the Origins of Lignocellulose Decay Capabilities.</title>
        <authorList>
            <person name="Nagy L.G."/>
            <person name="Riley R."/>
            <person name="Tritt A."/>
            <person name="Adam C."/>
            <person name="Daum C."/>
            <person name="Floudas D."/>
            <person name="Sun H."/>
            <person name="Yadav J.S."/>
            <person name="Pangilinan J."/>
            <person name="Larsson K.H."/>
            <person name="Matsuura K."/>
            <person name="Barry K."/>
            <person name="Labutti K."/>
            <person name="Kuo R."/>
            <person name="Ohm R.A."/>
            <person name="Bhattacharya S.S."/>
            <person name="Shirouzu T."/>
            <person name="Yoshinaga Y."/>
            <person name="Martin F.M."/>
            <person name="Grigoriev I.V."/>
            <person name="Hibbett D.S."/>
        </authorList>
    </citation>
    <scope>NUCLEOTIDE SEQUENCE [LARGE SCALE GENOMIC DNA]</scope>
    <source>
        <strain evidence="19 20">L-15889</strain>
    </source>
</reference>
<evidence type="ECO:0000256" key="3">
    <source>
        <dbReference type="ARBA" id="ARBA00022475"/>
    </source>
</evidence>
<feature type="transmembrane region" description="Helical" evidence="17">
    <location>
        <begin position="552"/>
        <end position="569"/>
    </location>
</feature>
<feature type="transmembrane region" description="Helical" evidence="17">
    <location>
        <begin position="1294"/>
        <end position="1313"/>
    </location>
</feature>
<evidence type="ECO:0000256" key="6">
    <source>
        <dbReference type="ARBA" id="ARBA00022692"/>
    </source>
</evidence>
<feature type="transmembrane region" description="Helical" evidence="17">
    <location>
        <begin position="934"/>
        <end position="958"/>
    </location>
</feature>
<dbReference type="GO" id="GO:0098703">
    <property type="term" value="P:calcium ion import across plasma membrane"/>
    <property type="evidence" value="ECO:0007669"/>
    <property type="project" value="TreeGrafter"/>
</dbReference>
<feature type="transmembrane region" description="Helical" evidence="17">
    <location>
        <begin position="1365"/>
        <end position="1384"/>
    </location>
</feature>
<feature type="compositionally biased region" description="Polar residues" evidence="16">
    <location>
        <begin position="400"/>
        <end position="417"/>
    </location>
</feature>
<dbReference type="Proteomes" id="UP000076727">
    <property type="component" value="Unassembled WGS sequence"/>
</dbReference>
<dbReference type="SUPFAM" id="SSF81324">
    <property type="entry name" value="Voltage-gated potassium channels"/>
    <property type="match status" value="4"/>
</dbReference>
<dbReference type="GO" id="GO:0008331">
    <property type="term" value="F:high voltage-gated calcium channel activity"/>
    <property type="evidence" value="ECO:0007669"/>
    <property type="project" value="TreeGrafter"/>
</dbReference>
<dbReference type="Pfam" id="PF00520">
    <property type="entry name" value="Ion_trans"/>
    <property type="match status" value="4"/>
</dbReference>
<evidence type="ECO:0000256" key="8">
    <source>
        <dbReference type="ARBA" id="ARBA00022882"/>
    </source>
</evidence>
<dbReference type="PANTHER" id="PTHR45628">
    <property type="entry name" value="VOLTAGE-DEPENDENT CALCIUM CHANNEL TYPE A SUBUNIT ALPHA-1"/>
    <property type="match status" value="1"/>
</dbReference>
<evidence type="ECO:0000256" key="15">
    <source>
        <dbReference type="ARBA" id="ARBA00067459"/>
    </source>
</evidence>
<feature type="compositionally biased region" description="Basic and acidic residues" evidence="16">
    <location>
        <begin position="88"/>
        <end position="101"/>
    </location>
</feature>
<feature type="compositionally biased region" description="Polar residues" evidence="16">
    <location>
        <begin position="1"/>
        <end position="17"/>
    </location>
</feature>
<dbReference type="OrthoDB" id="416585at2759"/>
<evidence type="ECO:0000256" key="11">
    <source>
        <dbReference type="ARBA" id="ARBA00023136"/>
    </source>
</evidence>
<proteinExistence type="inferred from homology"/>
<keyword evidence="10" id="KW-0406">Ion transport</keyword>
<keyword evidence="9 17" id="KW-1133">Transmembrane helix</keyword>
<feature type="domain" description="Ion transport" evidence="18">
    <location>
        <begin position="819"/>
        <end position="1044"/>
    </location>
</feature>
<gene>
    <name evidence="19" type="ORF">DAEQUDRAFT_770004</name>
</gene>
<dbReference type="Gene3D" id="1.10.287.70">
    <property type="match status" value="4"/>
</dbReference>
<dbReference type="FunFam" id="1.10.287.70:FF:000093">
    <property type="entry name" value="Calcium channel subunit Cch1"/>
    <property type="match status" value="1"/>
</dbReference>
<feature type="region of interest" description="Disordered" evidence="16">
    <location>
        <begin position="391"/>
        <end position="423"/>
    </location>
</feature>
<feature type="domain" description="Ion transport" evidence="18">
    <location>
        <begin position="1588"/>
        <end position="1831"/>
    </location>
</feature>
<protein>
    <recommendedName>
        <fullName evidence="15">Calcium-channel protein CCH1</fullName>
    </recommendedName>
</protein>
<evidence type="ECO:0000256" key="10">
    <source>
        <dbReference type="ARBA" id="ARBA00023065"/>
    </source>
</evidence>
<feature type="transmembrane region" description="Helical" evidence="17">
    <location>
        <begin position="1799"/>
        <end position="1832"/>
    </location>
</feature>
<feature type="region of interest" description="Disordered" evidence="16">
    <location>
        <begin position="453"/>
        <end position="480"/>
    </location>
</feature>
<feature type="compositionally biased region" description="Polar residues" evidence="16">
    <location>
        <begin position="2050"/>
        <end position="2061"/>
    </location>
</feature>
<feature type="region of interest" description="Disordered" evidence="16">
    <location>
        <begin position="236"/>
        <end position="259"/>
    </location>
</feature>
<comment type="similarity">
    <text evidence="14">Belongs to the calcium channel alpha-1 subunit (TC 1.A.1.11) family.</text>
</comment>
<evidence type="ECO:0000256" key="2">
    <source>
        <dbReference type="ARBA" id="ARBA00022448"/>
    </source>
</evidence>
<organism evidence="19 20">
    <name type="scientific">Daedalea quercina L-15889</name>
    <dbReference type="NCBI Taxonomy" id="1314783"/>
    <lineage>
        <taxon>Eukaryota</taxon>
        <taxon>Fungi</taxon>
        <taxon>Dikarya</taxon>
        <taxon>Basidiomycota</taxon>
        <taxon>Agaricomycotina</taxon>
        <taxon>Agaricomycetes</taxon>
        <taxon>Polyporales</taxon>
        <taxon>Fomitopsis</taxon>
    </lineage>
</organism>
<name>A0A165L8E5_9APHY</name>
<keyword evidence="7" id="KW-0106">Calcium</keyword>
<evidence type="ECO:0000256" key="17">
    <source>
        <dbReference type="SAM" id="Phobius"/>
    </source>
</evidence>
<keyword evidence="12" id="KW-0325">Glycoprotein</keyword>
<evidence type="ECO:0000256" key="9">
    <source>
        <dbReference type="ARBA" id="ARBA00022989"/>
    </source>
</evidence>
<feature type="transmembrane region" description="Helical" evidence="17">
    <location>
        <begin position="738"/>
        <end position="771"/>
    </location>
</feature>
<dbReference type="STRING" id="1314783.A0A165L8E5"/>
<feature type="domain" description="Ion transport" evidence="18">
    <location>
        <begin position="540"/>
        <end position="775"/>
    </location>
</feature>
<feature type="transmembrane region" description="Helical" evidence="17">
    <location>
        <begin position="1707"/>
        <end position="1734"/>
    </location>
</feature>
<feature type="transmembrane region" description="Helical" evidence="17">
    <location>
        <begin position="291"/>
        <end position="314"/>
    </location>
</feature>
<feature type="transmembrane region" description="Helical" evidence="17">
    <location>
        <begin position="1589"/>
        <end position="1610"/>
    </location>
</feature>
<feature type="region of interest" description="Disordered" evidence="16">
    <location>
        <begin position="1"/>
        <end position="101"/>
    </location>
</feature>
<keyword evidence="2" id="KW-0813">Transport</keyword>
<dbReference type="Gene3D" id="1.20.120.350">
    <property type="entry name" value="Voltage-gated potassium channels. Chain C"/>
    <property type="match status" value="4"/>
</dbReference>
<dbReference type="EMBL" id="KV429142">
    <property type="protein sequence ID" value="KZT64079.1"/>
    <property type="molecule type" value="Genomic_DNA"/>
</dbReference>
<evidence type="ECO:0000256" key="1">
    <source>
        <dbReference type="ARBA" id="ARBA00004651"/>
    </source>
</evidence>
<keyword evidence="20" id="KW-1185">Reference proteome</keyword>
<feature type="transmembrane region" description="Helical" evidence="17">
    <location>
        <begin position="1510"/>
        <end position="1532"/>
    </location>
</feature>
<evidence type="ECO:0000313" key="20">
    <source>
        <dbReference type="Proteomes" id="UP000076727"/>
    </source>
</evidence>
<keyword evidence="11 17" id="KW-0472">Membrane</keyword>
<dbReference type="InterPro" id="IPR005821">
    <property type="entry name" value="Ion_trans_dom"/>
</dbReference>
<evidence type="ECO:0000256" key="16">
    <source>
        <dbReference type="SAM" id="MobiDB-lite"/>
    </source>
</evidence>
<feature type="transmembrane region" description="Helical" evidence="17">
    <location>
        <begin position="1657"/>
        <end position="1679"/>
    </location>
</feature>
<feature type="region of interest" description="Disordered" evidence="16">
    <location>
        <begin position="167"/>
        <end position="201"/>
    </location>
</feature>
<keyword evidence="13" id="KW-0407">Ion channel</keyword>
<dbReference type="GO" id="GO:0005891">
    <property type="term" value="C:voltage-gated calcium channel complex"/>
    <property type="evidence" value="ECO:0007669"/>
    <property type="project" value="TreeGrafter"/>
</dbReference>
<accession>A0A165L8E5</accession>
<sequence>MDGLSHSPSKDSATSAVDLTGSPAGLGVASSPSSPTFMVSEPRSSFARRRASWGRVEPGQDPLRIGTELPQQPQSSWRLDDDPFDSPMDERPHGHEMPYRDTRTRYKNATGSFQTAQAGPSSVSLISDFRGSGDTLDGQRDDDEARLTSNMDSAGMGGRGGVAWVDLSDGEDPERSGVSARSRKRASRYGATPSPLKKTGNTLKLMTGNLRRASLRVVNFAGFGLEDHVRLADVDDDSPEHTLVDKVPTDDPGDEEEVASLPDLSRSLPIRGRTLGFLGPTSTVRMAMYRFLVYPWTEAIILLLIIFNAVVLTIQSHISMALNADDPQNPPHPPLVKGYFHRWEDYALFALFCFFTLEAFARMSVSGFLLDPDVPISSLFTSVSFSSYSDSSIPSMHAEPQTTLTRNPSSLSRNASHGHSARIPSRRFNVVQQLQHFAHNLARPFALQHHSMSFPIQPTPTSATPQRTPSTQHTRSDTTNSRTAILEPAVTKMQEAHAHMRNPSQPTLFSTALRSDKPEILALPFRLSVANARQQTQRNVPYLRHSWTRIDFVAIVGFWISFALATAGVERGEYHIGIFRALSVLRTARLLAITSGTTTIMRSLKTARPLLASVAYFVLFAMILFSIIGIQSFKGSYLRSCNLLPALGEDYTDLGQYCGGYVNATTLEVMGYLKQDGTNGSAKGYICPVGQICMEDSMNPDNNMESFDTIYYSALQVFIVASANGWSPIMYNMMDAEFFVSCLFFISCIVVLNFWLINLFIAVITNTFAAIRADTKRSAFGAAMVAPAIDENDDEWTMVDGRRVSTRNRIKEMYESIRWCWVALALASLILQATREVNMSDTHEAILNIGELVITLAFDVEIFIRVAAYLPDWRAFFLRGQNLLDLLLAIASSIIQIPVIHDSTVYPWFTIFQLTRFYRVILEIPRMKPLLLAVFGNMYGLANMTLFLVILNFIAALVGVQLLRGDLPRGSFIDYGQIYNSFLAAYQLFSSENWTNVLYGVFPEIPLRQAPVVVLYLTGWFALANFIVLQMFIAVINENFEIAENAKKSRQASHYWASHRPQETRVPWLRKFNPYRWIKAQPKAIAVEQLPSDLILPMQKTLVDAYPLQEKPTVDEPLTQSIFAKQSTRSYLRHLQRLFAGETDADRVPLATMRKNRRDSAAPQDAIDEETERHLELLATLNSEAAAVEDLTDLIYERRARRADFIRDHPSYDKTFWLFSQKNIVRRFCQKLVSPAGGERIFGVQPSPILHPIFQVILLLAIIGGIVVEWIATPIYRRNYQMQYGQSRGSWFDIAEAAFGFTLLVEFIIKVVADGFAFTPNAYVRSIWNILDFLILAGILVNVFNSLIFVAGLSRFTRSLKALRALRLITLFNVMRSTFESLIISGVARILDACLLAILYMIPYAVWGLNIFVGLMKECNDTSNDIVSIGDCVNEYSNTIYGSSFGFPVPRVWADPSPSTTFSFDTFRASLLILFEIVSLEGWIDVTTVAVSLLGQDEQPQMNARQFNSIFFLIYNLLGAVIILTLFVSIIIGNFTSKTGSAYLTQQQREWIDLQKLIKRQRPSKRPKRRPSWRIGAWCFDRAVHKHGWWHRMMTVVFTLHVVVLMTQTLGTASALDRTRDVFFFAVTVIYSVDTVVRFCGLGWGSFSANGWNIFDFIVAAGSLLTTAIVEFGSSGYAIQQLQKLFITSIAFKLVQRTNSLNKFFKTAVASLPVIISLLFLWIILFLFFAIMYMEVFSMTKWNSAETRNQNYTTMSKALVMLAFMTTGEGWNQYMHDFALEYPRCTVLPNGDSDCGSTAWAFTLFIAWNLLSMYIFVNLFVGVVVESFYYVFQMSGGSKSITREEMRNFKKVWAQFANPKTGYLERDQFVPFFGKLSGIFEVRIYPTEFSIPRIMARAMADPASSSAWPLTIVEGMDLDKLNSTLSGIDRTAIKKRKNLYNRLYHEARISHEPGKGISFTNMLLLLAHHKLIVDRDALVLKDLVIRTETNKLVTDLVDFDRVQSLLLMISYRRRYLAMRDEARRQRMGTQDIPAIIVDDLLTTPPLVTRDITSPGRNSSTERWAEPDSPMSPSFGERFPEYTLTPESPSHSYSRRRVSDISMMSLNPGLSPDSSARDPHSPVDDTQNILATMQSSIWNEMMLEAEEEEI</sequence>
<feature type="transmembrane region" description="Helical" evidence="17">
    <location>
        <begin position="1014"/>
        <end position="1036"/>
    </location>
</feature>
<evidence type="ECO:0000256" key="4">
    <source>
        <dbReference type="ARBA" id="ARBA00022568"/>
    </source>
</evidence>
<feature type="transmembrane region" description="Helical" evidence="17">
    <location>
        <begin position="1622"/>
        <end position="1645"/>
    </location>
</feature>
<evidence type="ECO:0000313" key="19">
    <source>
        <dbReference type="EMBL" id="KZT64079.1"/>
    </source>
</evidence>
<feature type="domain" description="Ion transport" evidence="18">
    <location>
        <begin position="1252"/>
        <end position="1539"/>
    </location>
</feature>
<dbReference type="InterPro" id="IPR027359">
    <property type="entry name" value="Volt_channel_dom_sf"/>
</dbReference>
<evidence type="ECO:0000256" key="12">
    <source>
        <dbReference type="ARBA" id="ARBA00023180"/>
    </source>
</evidence>
<feature type="transmembrane region" description="Helical" evidence="17">
    <location>
        <begin position="882"/>
        <end position="899"/>
    </location>
</feature>
<keyword evidence="8" id="KW-0851">Voltage-gated channel</keyword>
<comment type="subcellular location">
    <subcellularLocation>
        <location evidence="1">Cell membrane</location>
        <topology evidence="1">Multi-pass membrane protein</topology>
    </subcellularLocation>
</comment>
<dbReference type="InterPro" id="IPR050599">
    <property type="entry name" value="VDCC_alpha-1_subunit"/>
</dbReference>
<feature type="transmembrane region" description="Helical" evidence="17">
    <location>
        <begin position="1390"/>
        <end position="1413"/>
    </location>
</feature>
<evidence type="ECO:0000259" key="18">
    <source>
        <dbReference type="Pfam" id="PF00520"/>
    </source>
</evidence>
<keyword evidence="3" id="KW-1003">Cell membrane</keyword>
<keyword evidence="6 17" id="KW-0812">Transmembrane</keyword>
<evidence type="ECO:0000256" key="5">
    <source>
        <dbReference type="ARBA" id="ARBA00022673"/>
    </source>
</evidence>